<dbReference type="EMBL" id="JANIEX010000237">
    <property type="protein sequence ID" value="KAJ3570449.1"/>
    <property type="molecule type" value="Genomic_DNA"/>
</dbReference>
<evidence type="ECO:0000313" key="4">
    <source>
        <dbReference type="Proteomes" id="UP001213000"/>
    </source>
</evidence>
<dbReference type="SMART" id="SM00220">
    <property type="entry name" value="S_TKc"/>
    <property type="match status" value="1"/>
</dbReference>
<feature type="region of interest" description="Disordered" evidence="1">
    <location>
        <begin position="692"/>
        <end position="728"/>
    </location>
</feature>
<feature type="region of interest" description="Disordered" evidence="1">
    <location>
        <begin position="103"/>
        <end position="183"/>
    </location>
</feature>
<dbReference type="PANTHER" id="PTHR44329">
    <property type="entry name" value="SERINE/THREONINE-PROTEIN KINASE TNNI3K-RELATED"/>
    <property type="match status" value="1"/>
</dbReference>
<dbReference type="Gene3D" id="1.10.510.10">
    <property type="entry name" value="Transferase(Phosphotransferase) domain 1"/>
    <property type="match status" value="1"/>
</dbReference>
<feature type="domain" description="Protein kinase" evidence="2">
    <location>
        <begin position="411"/>
        <end position="687"/>
    </location>
</feature>
<dbReference type="PROSITE" id="PS00108">
    <property type="entry name" value="PROTEIN_KINASE_ST"/>
    <property type="match status" value="1"/>
</dbReference>
<reference evidence="3" key="1">
    <citation type="submission" date="2022-07" db="EMBL/GenBank/DDBJ databases">
        <title>Genome Sequence of Leucocoprinus birnbaumii.</title>
        <authorList>
            <person name="Buettner E."/>
        </authorList>
    </citation>
    <scope>NUCLEOTIDE SEQUENCE</scope>
    <source>
        <strain evidence="3">VT141</strain>
    </source>
</reference>
<dbReference type="SUPFAM" id="SSF56112">
    <property type="entry name" value="Protein kinase-like (PK-like)"/>
    <property type="match status" value="1"/>
</dbReference>
<feature type="compositionally biased region" description="Low complexity" evidence="1">
    <location>
        <begin position="295"/>
        <end position="307"/>
    </location>
</feature>
<gene>
    <name evidence="3" type="ORF">NP233_g4399</name>
</gene>
<organism evidence="3 4">
    <name type="scientific">Leucocoprinus birnbaumii</name>
    <dbReference type="NCBI Taxonomy" id="56174"/>
    <lineage>
        <taxon>Eukaryota</taxon>
        <taxon>Fungi</taxon>
        <taxon>Dikarya</taxon>
        <taxon>Basidiomycota</taxon>
        <taxon>Agaricomycotina</taxon>
        <taxon>Agaricomycetes</taxon>
        <taxon>Agaricomycetidae</taxon>
        <taxon>Agaricales</taxon>
        <taxon>Agaricineae</taxon>
        <taxon>Agaricaceae</taxon>
        <taxon>Leucocoprinus</taxon>
    </lineage>
</organism>
<name>A0AAD5VYH3_9AGAR</name>
<dbReference type="InterPro" id="IPR051681">
    <property type="entry name" value="Ser/Thr_Kinases-Pseudokinases"/>
</dbReference>
<dbReference type="InterPro" id="IPR000719">
    <property type="entry name" value="Prot_kinase_dom"/>
</dbReference>
<accession>A0AAD5VYH3</accession>
<sequence length="743" mass="82440">MAAPLTPASSTDLHRRSNWIGGPRPPAATVGRNPTRTKDDLEVDDPSEAFLDRSFALAMLAEHLRRTGESGTQTPSSDRVSRRWALDLETEEQWLQLLQAGRPSASLHPSGSASSFSTPIDSSRWQFFGPRQPRRSTRASPVTPYTPFTPFTALPSPDTPELETPDDEVSGSHVATQKAPQSDFDDASQLGLEYVITPFLLWEPSVNSSHPSQGHASPETNDADELFGYEHRYPVIPPLRPLRVDWSRQARDALSSSKSIAPGPSTPTSMSSLKSEPIPSENSRKSSRPRLSIVTSSSWPRNSTSSRGLDPQIPSEPLPFKPLDTSKSTSPVSERLIEILAADVLQVQEKYKALLAYRGDEAQQVLDCLQVVLDSPSLRNPDRAVILRALSRLAENSKLYPRCFRLQDIETTGNEPIDGGRFGDIWKGTSHSQLVCVKFLRSYQRMPTQPLFKNLSREALLWGQLSHPNILPFYGIHINEFKRNRFGLVSPWMENGNIVNFLKQNPNVSRILLIHGIASGLQYLHSLDVVHGDIKGTNILVTSDGRACLADFGLSALLGDNILVWPSLGSEPARSGGTTCWRAPELFIQESLGQESPPTTSSDVYSFACTAYEVLTEQIPFYEIKSEGAMILAKMSGSPPTPSRPSPENSISELTDHLWCLLEDCWKFMPEDRPSLSEVLCRLERMMTPEQVERARNTSMSASSQRHDDAVLSSSRFRKSFNDSDKPSEEDLLQVIDMVSSLH</sequence>
<dbReference type="InterPro" id="IPR001245">
    <property type="entry name" value="Ser-Thr/Tyr_kinase_cat_dom"/>
</dbReference>
<dbReference type="GO" id="GO:0005524">
    <property type="term" value="F:ATP binding"/>
    <property type="evidence" value="ECO:0007669"/>
    <property type="project" value="InterPro"/>
</dbReference>
<dbReference type="AlphaFoldDB" id="A0AAD5VYH3"/>
<feature type="region of interest" description="Disordered" evidence="1">
    <location>
        <begin position="1"/>
        <end position="45"/>
    </location>
</feature>
<feature type="compositionally biased region" description="Low complexity" evidence="1">
    <location>
        <begin position="103"/>
        <end position="117"/>
    </location>
</feature>
<evidence type="ECO:0000313" key="3">
    <source>
        <dbReference type="EMBL" id="KAJ3570449.1"/>
    </source>
</evidence>
<dbReference type="InterPro" id="IPR011009">
    <property type="entry name" value="Kinase-like_dom_sf"/>
</dbReference>
<evidence type="ECO:0000256" key="1">
    <source>
        <dbReference type="SAM" id="MobiDB-lite"/>
    </source>
</evidence>
<comment type="caution">
    <text evidence="3">The sequence shown here is derived from an EMBL/GenBank/DDBJ whole genome shotgun (WGS) entry which is preliminary data.</text>
</comment>
<protein>
    <recommendedName>
        <fullName evidence="2">Protein kinase domain-containing protein</fullName>
    </recommendedName>
</protein>
<dbReference type="GO" id="GO:0004674">
    <property type="term" value="F:protein serine/threonine kinase activity"/>
    <property type="evidence" value="ECO:0007669"/>
    <property type="project" value="TreeGrafter"/>
</dbReference>
<dbReference type="PROSITE" id="PS50011">
    <property type="entry name" value="PROTEIN_KINASE_DOM"/>
    <property type="match status" value="1"/>
</dbReference>
<feature type="region of interest" description="Disordered" evidence="1">
    <location>
        <begin position="253"/>
        <end position="327"/>
    </location>
</feature>
<dbReference type="InterPro" id="IPR008271">
    <property type="entry name" value="Ser/Thr_kinase_AS"/>
</dbReference>
<evidence type="ECO:0000259" key="2">
    <source>
        <dbReference type="PROSITE" id="PS50011"/>
    </source>
</evidence>
<proteinExistence type="predicted"/>
<dbReference type="PANTHER" id="PTHR44329:SF246">
    <property type="entry name" value="SERINE_THREONINE-PROTEIN KINASE TNNI3K"/>
    <property type="match status" value="1"/>
</dbReference>
<feature type="compositionally biased region" description="Low complexity" evidence="1">
    <location>
        <begin position="141"/>
        <end position="152"/>
    </location>
</feature>
<dbReference type="Pfam" id="PF07714">
    <property type="entry name" value="PK_Tyr_Ser-Thr"/>
    <property type="match status" value="1"/>
</dbReference>
<dbReference type="Proteomes" id="UP001213000">
    <property type="component" value="Unassembled WGS sequence"/>
</dbReference>
<keyword evidence="4" id="KW-1185">Reference proteome</keyword>
<feature type="compositionally biased region" description="Acidic residues" evidence="1">
    <location>
        <begin position="160"/>
        <end position="169"/>
    </location>
</feature>